<dbReference type="EMBL" id="JAWZYT010002502">
    <property type="protein sequence ID" value="KAK4303969.1"/>
    <property type="molecule type" value="Genomic_DNA"/>
</dbReference>
<reference evidence="1" key="1">
    <citation type="submission" date="2023-11" db="EMBL/GenBank/DDBJ databases">
        <title>Genome assemblies of two species of porcelain crab, Petrolisthes cinctipes and Petrolisthes manimaculis (Anomura: Porcellanidae).</title>
        <authorList>
            <person name="Angst P."/>
        </authorList>
    </citation>
    <scope>NUCLEOTIDE SEQUENCE</scope>
    <source>
        <strain evidence="1">PB745_02</strain>
        <tissue evidence="1">Gill</tissue>
    </source>
</reference>
<proteinExistence type="predicted"/>
<sequence length="72" mass="8626">MERGYGARGYPGIYYPEGRPGRYLARYIITHHNPKVLRPPPCWSPLDPRHMRQDMTLKRPKQMWKEKVGRFS</sequence>
<comment type="caution">
    <text evidence="1">The sequence shown here is derived from an EMBL/GenBank/DDBJ whole genome shotgun (WGS) entry which is preliminary data.</text>
</comment>
<name>A0AAE1P8L0_9EUCA</name>
<evidence type="ECO:0000313" key="2">
    <source>
        <dbReference type="Proteomes" id="UP001292094"/>
    </source>
</evidence>
<dbReference type="AlphaFoldDB" id="A0AAE1P8L0"/>
<dbReference type="Proteomes" id="UP001292094">
    <property type="component" value="Unassembled WGS sequence"/>
</dbReference>
<organism evidence="1 2">
    <name type="scientific">Petrolisthes manimaculis</name>
    <dbReference type="NCBI Taxonomy" id="1843537"/>
    <lineage>
        <taxon>Eukaryota</taxon>
        <taxon>Metazoa</taxon>
        <taxon>Ecdysozoa</taxon>
        <taxon>Arthropoda</taxon>
        <taxon>Crustacea</taxon>
        <taxon>Multicrustacea</taxon>
        <taxon>Malacostraca</taxon>
        <taxon>Eumalacostraca</taxon>
        <taxon>Eucarida</taxon>
        <taxon>Decapoda</taxon>
        <taxon>Pleocyemata</taxon>
        <taxon>Anomura</taxon>
        <taxon>Galatheoidea</taxon>
        <taxon>Porcellanidae</taxon>
        <taxon>Petrolisthes</taxon>
    </lineage>
</organism>
<protein>
    <submittedName>
        <fullName evidence="1">Uncharacterized protein</fullName>
    </submittedName>
</protein>
<evidence type="ECO:0000313" key="1">
    <source>
        <dbReference type="EMBL" id="KAK4303969.1"/>
    </source>
</evidence>
<gene>
    <name evidence="1" type="ORF">Pmani_024052</name>
</gene>
<keyword evidence="2" id="KW-1185">Reference proteome</keyword>
<accession>A0AAE1P8L0</accession>